<dbReference type="GO" id="GO:0016491">
    <property type="term" value="F:oxidoreductase activity"/>
    <property type="evidence" value="ECO:0007669"/>
    <property type="project" value="UniProtKB-KW"/>
</dbReference>
<evidence type="ECO:0000256" key="1">
    <source>
        <dbReference type="ARBA" id="ARBA00022630"/>
    </source>
</evidence>
<gene>
    <name evidence="4" type="ORF">Kalk_18000</name>
</gene>
<dbReference type="EMBL" id="CP022684">
    <property type="protein sequence ID" value="AUM14198.1"/>
    <property type="molecule type" value="Genomic_DNA"/>
</dbReference>
<dbReference type="Proteomes" id="UP000235116">
    <property type="component" value="Chromosome"/>
</dbReference>
<dbReference type="PANTHER" id="PTHR43656:SF2">
    <property type="entry name" value="BINDING OXIDOREDUCTASE, PUTATIVE (AFU_ORTHOLOGUE AFUA_2G08260)-RELATED"/>
    <property type="match status" value="1"/>
</dbReference>
<name>A0A2K9LPE0_9GAMM</name>
<protein>
    <submittedName>
        <fullName evidence="4">NADH oxidase</fullName>
    </submittedName>
</protein>
<dbReference type="KEGG" id="kak:Kalk_18000"/>
<dbReference type="SUPFAM" id="SSF51395">
    <property type="entry name" value="FMN-linked oxidoreductases"/>
    <property type="match status" value="1"/>
</dbReference>
<dbReference type="GO" id="GO:0010181">
    <property type="term" value="F:FMN binding"/>
    <property type="evidence" value="ECO:0007669"/>
    <property type="project" value="InterPro"/>
</dbReference>
<proteinExistence type="predicted"/>
<evidence type="ECO:0000313" key="5">
    <source>
        <dbReference type="Proteomes" id="UP000235116"/>
    </source>
</evidence>
<feature type="domain" description="NADH:flavin oxidoreductase/NADH oxidase N-terminal" evidence="3">
    <location>
        <begin position="7"/>
        <end position="344"/>
    </location>
</feature>
<dbReference type="RefSeq" id="WP_101895572.1">
    <property type="nucleotide sequence ID" value="NZ_CP022684.1"/>
</dbReference>
<dbReference type="InterPro" id="IPR001155">
    <property type="entry name" value="OxRdtase_FMN_N"/>
</dbReference>
<sequence>MSSLESLAQPLTLRCGVVIKNRIGKSAMSEALATPDNRPTALLTNLYSAWAKGGTGLVITGNIMVDRLALGEPGNVAIEDERDLAMLSQWARAGAQEGTQIWVQLNHPGKQSPKMVSKQPVAPSAIPLQKRFESFFNAPRELTESDIEDIIQRFATAAAVVKKAGFTGVQIHGAHGYLVSQFLSPHHNQRKDKWGGSLENRARFVMEIYKAIREQVSDQFPVSIKLNSADFQRGGFTEEESMQVVEMLDQAGMDLIEISGGNYESPEMTGKNVKASTKAREAYFMEYAEKIRSRVKTSLMVTGGFRTAQGMMEALESGATDIVGLGRPLALEPDLSARILSGTAKSSPVKPKITGIKTVDDMAMMETVWYARQLERIAKGKQPKIDESPFLVFFRQLLMSGFKGFKTQRVRAN</sequence>
<evidence type="ECO:0000256" key="2">
    <source>
        <dbReference type="ARBA" id="ARBA00023002"/>
    </source>
</evidence>
<evidence type="ECO:0000313" key="4">
    <source>
        <dbReference type="EMBL" id="AUM14198.1"/>
    </source>
</evidence>
<keyword evidence="5" id="KW-1185">Reference proteome</keyword>
<dbReference type="AlphaFoldDB" id="A0A2K9LPE0"/>
<dbReference type="PANTHER" id="PTHR43656">
    <property type="entry name" value="BINDING OXIDOREDUCTASE, PUTATIVE (AFU_ORTHOLOGUE AFUA_2G08260)-RELATED"/>
    <property type="match status" value="1"/>
</dbReference>
<evidence type="ECO:0000259" key="3">
    <source>
        <dbReference type="Pfam" id="PF00724"/>
    </source>
</evidence>
<dbReference type="InterPro" id="IPR051799">
    <property type="entry name" value="NADH_flavin_oxidoreductase"/>
</dbReference>
<dbReference type="Gene3D" id="3.20.20.70">
    <property type="entry name" value="Aldolase class I"/>
    <property type="match status" value="1"/>
</dbReference>
<keyword evidence="1" id="KW-0285">Flavoprotein</keyword>
<dbReference type="CDD" id="cd04733">
    <property type="entry name" value="OYE_like_2_FMN"/>
    <property type="match status" value="1"/>
</dbReference>
<dbReference type="OrthoDB" id="8523426at2"/>
<accession>A0A2K9LPE0</accession>
<organism evidence="4 5">
    <name type="scientific">Ketobacter alkanivorans</name>
    <dbReference type="NCBI Taxonomy" id="1917421"/>
    <lineage>
        <taxon>Bacteria</taxon>
        <taxon>Pseudomonadati</taxon>
        <taxon>Pseudomonadota</taxon>
        <taxon>Gammaproteobacteria</taxon>
        <taxon>Pseudomonadales</taxon>
        <taxon>Ketobacteraceae</taxon>
        <taxon>Ketobacter</taxon>
    </lineage>
</organism>
<dbReference type="InterPro" id="IPR013785">
    <property type="entry name" value="Aldolase_TIM"/>
</dbReference>
<keyword evidence="2" id="KW-0560">Oxidoreductase</keyword>
<reference evidence="5" key="1">
    <citation type="submission" date="2017-08" db="EMBL/GenBank/DDBJ databases">
        <title>Direct submision.</title>
        <authorList>
            <person name="Kim S.-J."/>
            <person name="Rhee S.-K."/>
        </authorList>
    </citation>
    <scope>NUCLEOTIDE SEQUENCE [LARGE SCALE GENOMIC DNA]</scope>
    <source>
        <strain evidence="5">GI5</strain>
    </source>
</reference>
<dbReference type="Pfam" id="PF00724">
    <property type="entry name" value="Oxidored_FMN"/>
    <property type="match status" value="1"/>
</dbReference>